<feature type="domain" description="Protein kinase" evidence="1">
    <location>
        <begin position="227"/>
        <end position="577"/>
    </location>
</feature>
<dbReference type="GO" id="GO:0005524">
    <property type="term" value="F:ATP binding"/>
    <property type="evidence" value="ECO:0007669"/>
    <property type="project" value="InterPro"/>
</dbReference>
<comment type="caution">
    <text evidence="2">The sequence shown here is derived from an EMBL/GenBank/DDBJ whole genome shotgun (WGS) entry which is preliminary data.</text>
</comment>
<dbReference type="InterPro" id="IPR000719">
    <property type="entry name" value="Prot_kinase_dom"/>
</dbReference>
<proteinExistence type="predicted"/>
<reference evidence="2" key="1">
    <citation type="submission" date="2023-06" db="EMBL/GenBank/DDBJ databases">
        <title>Genome-scale phylogeny and comparative genomics of the fungal order Sordariales.</title>
        <authorList>
            <consortium name="Lawrence Berkeley National Laboratory"/>
            <person name="Hensen N."/>
            <person name="Bonometti L."/>
            <person name="Westerberg I."/>
            <person name="Brannstrom I.O."/>
            <person name="Guillou S."/>
            <person name="Cros-Aarteil S."/>
            <person name="Calhoun S."/>
            <person name="Haridas S."/>
            <person name="Kuo A."/>
            <person name="Mondo S."/>
            <person name="Pangilinan J."/>
            <person name="Riley R."/>
            <person name="Labutti K."/>
            <person name="Andreopoulos B."/>
            <person name="Lipzen A."/>
            <person name="Chen C."/>
            <person name="Yanf M."/>
            <person name="Daum C."/>
            <person name="Ng V."/>
            <person name="Clum A."/>
            <person name="Steindorff A."/>
            <person name="Ohm R."/>
            <person name="Martin F."/>
            <person name="Silar P."/>
            <person name="Natvig D."/>
            <person name="Lalanne C."/>
            <person name="Gautier V."/>
            <person name="Ament-Velasquez S.L."/>
            <person name="Kruys A."/>
            <person name="Hutchinson M.I."/>
            <person name="Powell A.J."/>
            <person name="Barry K."/>
            <person name="Miller A.N."/>
            <person name="Grigoriev I.V."/>
            <person name="Debuchy R."/>
            <person name="Gladieux P."/>
            <person name="Thoren M.H."/>
            <person name="Johannesson H."/>
        </authorList>
    </citation>
    <scope>NUCLEOTIDE SEQUENCE</scope>
    <source>
        <strain evidence="2">CBS 606.72</strain>
    </source>
</reference>
<protein>
    <submittedName>
        <fullName evidence="2">Kinase-like domain-containing protein</fullName>
    </submittedName>
</protein>
<keyword evidence="2" id="KW-0808">Transferase</keyword>
<dbReference type="SMART" id="SM00220">
    <property type="entry name" value="S_TKc"/>
    <property type="match status" value="1"/>
</dbReference>
<dbReference type="Proteomes" id="UP001175000">
    <property type="component" value="Unassembled WGS sequence"/>
</dbReference>
<evidence type="ECO:0000313" key="2">
    <source>
        <dbReference type="EMBL" id="KAK0610879.1"/>
    </source>
</evidence>
<dbReference type="Pfam" id="PF00069">
    <property type="entry name" value="Pkinase"/>
    <property type="match status" value="1"/>
</dbReference>
<dbReference type="PROSITE" id="PS50011">
    <property type="entry name" value="PROTEIN_KINASE_DOM"/>
    <property type="match status" value="1"/>
</dbReference>
<name>A0AA39TKR2_9PEZI</name>
<dbReference type="EMBL" id="JAULSU010000007">
    <property type="protein sequence ID" value="KAK0610879.1"/>
    <property type="molecule type" value="Genomic_DNA"/>
</dbReference>
<accession>A0AA39TKR2</accession>
<dbReference type="PANTHER" id="PTHR24359">
    <property type="entry name" value="SERINE/THREONINE-PROTEIN KINASE SBK1"/>
    <property type="match status" value="1"/>
</dbReference>
<dbReference type="Gene3D" id="1.10.510.10">
    <property type="entry name" value="Transferase(Phosphotransferase) domain 1"/>
    <property type="match status" value="1"/>
</dbReference>
<dbReference type="PANTHER" id="PTHR24359:SF37">
    <property type="entry name" value="PROTEIN KINASE DOMAIN-CONTAINING PROTEIN"/>
    <property type="match status" value="1"/>
</dbReference>
<sequence>MSTDAEDHEFVIDNQRKVETVTDRGETEYRRHRPRVLVPRQILAVENRNALADIADCLDRASKSCFLDLHTKFVPRAKFDEIVTPEAVFQIISNLQSYRDKDVATRVDAAKRIYYGDRTTGPCRKLLCALLQIDREDDLDLLMLQGMCDDCLPLLMADEFRLDCRHHGSAHTRIDEWRVFHREQFALWSRRLTPPFITWQPNSKHKHYVLEQGDPLPMIQDNGGISGANGVMPDEGGFSEVTRVKMDHGGGLFVDHELNNSHRLYAMKKLKRHPKDSFLKHRMEFDMEVLASIYTNDRADTENALQVGDFRKHLIPLLASFEIRNPDSGESTYYLLFDWADGNLKDFWRANETMVGDKSQLRWMAKQFSHLIGALECIHNDRERLRSERTWSNLYGRHGDIKPSNFLYFELPSGEKLIVIGDLGLGRLHRDISRSQQNPSEIPMTATYRAPEFDVESGKISQRSDIYSMACVFLEHITWFLLGTRAVERFAVSRLTMDTRWNFESDIFFTVSADRRTATVKPQVQKWINDLRAHPGCCEYLRQMLELIETRMLESDPERRIAASDLYRELKKLESYFRCSNSFYMKHWTLWEAENANRRVYYGA</sequence>
<dbReference type="SUPFAM" id="SSF56112">
    <property type="entry name" value="Protein kinase-like (PK-like)"/>
    <property type="match status" value="1"/>
</dbReference>
<evidence type="ECO:0000313" key="3">
    <source>
        <dbReference type="Proteomes" id="UP001175000"/>
    </source>
</evidence>
<dbReference type="AlphaFoldDB" id="A0AA39TKR2"/>
<keyword evidence="2" id="KW-0418">Kinase</keyword>
<keyword evidence="3" id="KW-1185">Reference proteome</keyword>
<dbReference type="InterPro" id="IPR011009">
    <property type="entry name" value="Kinase-like_dom_sf"/>
</dbReference>
<dbReference type="GO" id="GO:0004674">
    <property type="term" value="F:protein serine/threonine kinase activity"/>
    <property type="evidence" value="ECO:0007669"/>
    <property type="project" value="TreeGrafter"/>
</dbReference>
<gene>
    <name evidence="2" type="ORF">B0T14DRAFT_314980</name>
</gene>
<evidence type="ECO:0000259" key="1">
    <source>
        <dbReference type="PROSITE" id="PS50011"/>
    </source>
</evidence>
<organism evidence="2 3">
    <name type="scientific">Immersiella caudata</name>
    <dbReference type="NCBI Taxonomy" id="314043"/>
    <lineage>
        <taxon>Eukaryota</taxon>
        <taxon>Fungi</taxon>
        <taxon>Dikarya</taxon>
        <taxon>Ascomycota</taxon>
        <taxon>Pezizomycotina</taxon>
        <taxon>Sordariomycetes</taxon>
        <taxon>Sordariomycetidae</taxon>
        <taxon>Sordariales</taxon>
        <taxon>Lasiosphaeriaceae</taxon>
        <taxon>Immersiella</taxon>
    </lineage>
</organism>